<dbReference type="EMBL" id="CAJOBZ010000073">
    <property type="protein sequence ID" value="CAF4951675.1"/>
    <property type="molecule type" value="Genomic_DNA"/>
</dbReference>
<keyword evidence="2" id="KW-1185">Reference proteome</keyword>
<gene>
    <name evidence="1" type="ORF">PMACD_LOCUS15751</name>
</gene>
<protein>
    <submittedName>
        <fullName evidence="1">Uncharacterized protein</fullName>
    </submittedName>
</protein>
<proteinExistence type="predicted"/>
<name>A0A821Y2Z8_9NEOP</name>
<evidence type="ECO:0000313" key="2">
    <source>
        <dbReference type="Proteomes" id="UP000663880"/>
    </source>
</evidence>
<dbReference type="Proteomes" id="UP000663880">
    <property type="component" value="Unassembled WGS sequence"/>
</dbReference>
<reference evidence="1" key="1">
    <citation type="submission" date="2021-02" db="EMBL/GenBank/DDBJ databases">
        <authorList>
            <person name="Steward A R."/>
        </authorList>
    </citation>
    <scope>NUCLEOTIDE SEQUENCE</scope>
</reference>
<organism evidence="1 2">
    <name type="scientific">Pieris macdunnoughi</name>
    <dbReference type="NCBI Taxonomy" id="345717"/>
    <lineage>
        <taxon>Eukaryota</taxon>
        <taxon>Metazoa</taxon>
        <taxon>Ecdysozoa</taxon>
        <taxon>Arthropoda</taxon>
        <taxon>Hexapoda</taxon>
        <taxon>Insecta</taxon>
        <taxon>Pterygota</taxon>
        <taxon>Neoptera</taxon>
        <taxon>Endopterygota</taxon>
        <taxon>Lepidoptera</taxon>
        <taxon>Glossata</taxon>
        <taxon>Ditrysia</taxon>
        <taxon>Papilionoidea</taxon>
        <taxon>Pieridae</taxon>
        <taxon>Pierinae</taxon>
        <taxon>Pieris</taxon>
    </lineage>
</organism>
<evidence type="ECO:0000313" key="1">
    <source>
        <dbReference type="EMBL" id="CAF4951675.1"/>
    </source>
</evidence>
<dbReference type="AlphaFoldDB" id="A0A821Y2Z8"/>
<sequence>MFVVLHGDRKKLKLPICEQGWLNRINFLLEKGQGSMLVFVEEAVQLSYLGVSPIGVEFRGGDLETWIPGPAARNLAANLKQLSDRFPSPGSGVLKLRVTDLEGEHPC</sequence>
<accession>A0A821Y2Z8</accession>
<comment type="caution">
    <text evidence="1">The sequence shown here is derived from an EMBL/GenBank/DDBJ whole genome shotgun (WGS) entry which is preliminary data.</text>
</comment>